<dbReference type="EMBL" id="JABWGN010000009">
    <property type="protein sequence ID" value="NUW34583.1"/>
    <property type="molecule type" value="Genomic_DNA"/>
</dbReference>
<organism evidence="1 2">
    <name type="scientific">Nonomuraea montanisoli</name>
    <dbReference type="NCBI Taxonomy" id="2741721"/>
    <lineage>
        <taxon>Bacteria</taxon>
        <taxon>Bacillati</taxon>
        <taxon>Actinomycetota</taxon>
        <taxon>Actinomycetes</taxon>
        <taxon>Streptosporangiales</taxon>
        <taxon>Streptosporangiaceae</taxon>
        <taxon>Nonomuraea</taxon>
    </lineage>
</organism>
<proteinExistence type="predicted"/>
<dbReference type="RefSeq" id="WP_175592019.1">
    <property type="nucleotide sequence ID" value="NZ_JABWGN010000009.1"/>
</dbReference>
<comment type="caution">
    <text evidence="1">The sequence shown here is derived from an EMBL/GenBank/DDBJ whole genome shotgun (WGS) entry which is preliminary data.</text>
</comment>
<protein>
    <submittedName>
        <fullName evidence="1">Uncharacterized protein</fullName>
    </submittedName>
</protein>
<reference evidence="1 2" key="1">
    <citation type="submission" date="2020-06" db="EMBL/GenBank/DDBJ databases">
        <title>Nonomuraea sp. SMC257, a novel actinomycete isolated from soil.</title>
        <authorList>
            <person name="Chanama M."/>
        </authorList>
    </citation>
    <scope>NUCLEOTIDE SEQUENCE [LARGE SCALE GENOMIC DNA]</scope>
    <source>
        <strain evidence="1 2">SMC257</strain>
    </source>
</reference>
<dbReference type="Proteomes" id="UP000586042">
    <property type="component" value="Unassembled WGS sequence"/>
</dbReference>
<sequence length="324" mass="33419">MATFDQIGVGTNNPTAKMEVVGDWNGTEGAAKLTGDKPTLKLAGGSAAGNEQWIVHVGGDGPGNLGFYRRGAAPTSWELAMCLSPAGRIGAGTTNPAAKVDIVGDWTGKEGALRIAGDKPTIKFAGGPQTGNAQWIVHVGADGPGNLEFYRQDANVWELVMSLRNDGSLHTSQAVHDNMMVNGDITLAGADFAEEFDVLTPETSDPGTVMVLDETGAVRVSDSAYDHRVAGVVSGAGEYKPAVIADRRDTGSNRLALALMGKAYCKVDAALHAVAVGDLLTTSSTPGHAMKALDRSRAHGAIIGKALGPLPAGQGLVPILVTLQ</sequence>
<evidence type="ECO:0000313" key="2">
    <source>
        <dbReference type="Proteomes" id="UP000586042"/>
    </source>
</evidence>
<keyword evidence="2" id="KW-1185">Reference proteome</keyword>
<dbReference type="AlphaFoldDB" id="A0A7Y6IBC9"/>
<gene>
    <name evidence="1" type="ORF">HTZ77_24555</name>
</gene>
<evidence type="ECO:0000313" key="1">
    <source>
        <dbReference type="EMBL" id="NUW34583.1"/>
    </source>
</evidence>
<name>A0A7Y6IBC9_9ACTN</name>
<accession>A0A7Y6IBC9</accession>